<feature type="compositionally biased region" description="Low complexity" evidence="1">
    <location>
        <begin position="703"/>
        <end position="743"/>
    </location>
</feature>
<feature type="compositionally biased region" description="Low complexity" evidence="1">
    <location>
        <begin position="428"/>
        <end position="461"/>
    </location>
</feature>
<accession>A0AAD3E121</accession>
<dbReference type="EMBL" id="BMAR01000040">
    <property type="protein sequence ID" value="GFR50694.1"/>
    <property type="molecule type" value="Genomic_DNA"/>
</dbReference>
<reference evidence="2 3" key="1">
    <citation type="journal article" date="2021" name="Sci. Rep.">
        <title>Genome sequencing of the multicellular alga Astrephomene provides insights into convergent evolution of germ-soma differentiation.</title>
        <authorList>
            <person name="Yamashita S."/>
            <person name="Yamamoto K."/>
            <person name="Matsuzaki R."/>
            <person name="Suzuki S."/>
            <person name="Yamaguchi H."/>
            <person name="Hirooka S."/>
            <person name="Minakuchi Y."/>
            <person name="Miyagishima S."/>
            <person name="Kawachi M."/>
            <person name="Toyoda A."/>
            <person name="Nozaki H."/>
        </authorList>
    </citation>
    <scope>NUCLEOTIDE SEQUENCE [LARGE SCALE GENOMIC DNA]</scope>
    <source>
        <strain evidence="2 3">NIES-4017</strain>
    </source>
</reference>
<feature type="compositionally biased region" description="Low complexity" evidence="1">
    <location>
        <begin position="147"/>
        <end position="165"/>
    </location>
</feature>
<evidence type="ECO:0000313" key="3">
    <source>
        <dbReference type="Proteomes" id="UP001054857"/>
    </source>
</evidence>
<feature type="non-terminal residue" evidence="2">
    <location>
        <position position="1"/>
    </location>
</feature>
<keyword evidence="3" id="KW-1185">Reference proteome</keyword>
<proteinExistence type="predicted"/>
<evidence type="ECO:0000313" key="2">
    <source>
        <dbReference type="EMBL" id="GFR50694.1"/>
    </source>
</evidence>
<feature type="region of interest" description="Disordered" evidence="1">
    <location>
        <begin position="698"/>
        <end position="820"/>
    </location>
</feature>
<organism evidence="2 3">
    <name type="scientific">Astrephomene gubernaculifera</name>
    <dbReference type="NCBI Taxonomy" id="47775"/>
    <lineage>
        <taxon>Eukaryota</taxon>
        <taxon>Viridiplantae</taxon>
        <taxon>Chlorophyta</taxon>
        <taxon>core chlorophytes</taxon>
        <taxon>Chlorophyceae</taxon>
        <taxon>CS clade</taxon>
        <taxon>Chlamydomonadales</taxon>
        <taxon>Astrephomenaceae</taxon>
        <taxon>Astrephomene</taxon>
    </lineage>
</organism>
<feature type="compositionally biased region" description="Low complexity" evidence="1">
    <location>
        <begin position="792"/>
        <end position="820"/>
    </location>
</feature>
<feature type="region of interest" description="Disordered" evidence="1">
    <location>
        <begin position="248"/>
        <end position="299"/>
    </location>
</feature>
<feature type="compositionally biased region" description="Low complexity" evidence="1">
    <location>
        <begin position="405"/>
        <end position="417"/>
    </location>
</feature>
<feature type="compositionally biased region" description="Low complexity" evidence="1">
    <location>
        <begin position="248"/>
        <end position="275"/>
    </location>
</feature>
<protein>
    <submittedName>
        <fullName evidence="2">Uncharacterized protein</fullName>
    </submittedName>
</protein>
<feature type="region of interest" description="Disordered" evidence="1">
    <location>
        <begin position="548"/>
        <end position="568"/>
    </location>
</feature>
<name>A0AAD3E121_9CHLO</name>
<feature type="compositionally biased region" description="Low complexity" evidence="1">
    <location>
        <begin position="767"/>
        <end position="785"/>
    </location>
</feature>
<feature type="compositionally biased region" description="Low complexity" evidence="1">
    <location>
        <begin position="548"/>
        <end position="563"/>
    </location>
</feature>
<feature type="compositionally biased region" description="Low complexity" evidence="1">
    <location>
        <begin position="642"/>
        <end position="653"/>
    </location>
</feature>
<feature type="region of interest" description="Disordered" evidence="1">
    <location>
        <begin position="580"/>
        <end position="676"/>
    </location>
</feature>
<feature type="region of interest" description="Disordered" evidence="1">
    <location>
        <begin position="355"/>
        <end position="375"/>
    </location>
</feature>
<feature type="compositionally biased region" description="Basic and acidic residues" evidence="1">
    <location>
        <begin position="752"/>
        <end position="763"/>
    </location>
</feature>
<dbReference type="Proteomes" id="UP001054857">
    <property type="component" value="Unassembled WGS sequence"/>
</dbReference>
<evidence type="ECO:0000256" key="1">
    <source>
        <dbReference type="SAM" id="MobiDB-lite"/>
    </source>
</evidence>
<feature type="region of interest" description="Disordered" evidence="1">
    <location>
        <begin position="398"/>
        <end position="524"/>
    </location>
</feature>
<comment type="caution">
    <text evidence="2">The sequence shown here is derived from an EMBL/GenBank/DDBJ whole genome shotgun (WGS) entry which is preliminary data.</text>
</comment>
<sequence>MRYTCDGSANFLLAGLDTPNDVAKSSVRAGDEDHPLAAEVDVLWEVDYSPPDGSTLVISLDDGAARAWAARCCGALSAARNSPRSPRRQGWACRQTLHFTTGSSSRPYNFYGSASTSGPVGTPFRSAHAAASGASGDGSGTNPPATPQQHQQQQQQQGQQAPQQHGEVKPPRRRRHHPHSPPQQLPAASRPAAVLPYSVPTLTVGDVFLSCSTAAAGFGHLNDWDLGSRLVAAISAAAAAGAGAANSQHLSSLAPSPSSSSSSSTSALASSQTTHDPNRQHPQHPQQQPNHHHHHPHQPQLLDAASELLLRMSVPEAGERRMFVGRGAAEEAARRDAALQRSSAAAAAVLTAPGDAAGSHKGLPNVLGGQNAADRTGSAAPAAAAAAAASGSLGLLRYRGRGHPSSSSSSSASSSSSTGLDPSHRVTASADAGDARGGADAAGRQRRSGAPDGGSDSTSDGVGEKSLGGWLPGPLRNVFDTQRRRQGKHGRWRGDGGVESDGDGGGDGEGSTMQYGSSSSGGSSYVARLPLEAALKALVASVTSATSASATMTSSSSSSTAVTPDLYGSGHRTAAAAVAVGAGEPPRQQEDKQTPPPGASSSRNATATVVPAEPARRRFRLVPDAADEQAVESSREADRLAAEAAEVEAAMTSEAEDGEDGAAGGGQGRRPRLRIRPRVALNIHDSSSSHWVLDVVGQEEEPQQQQQAATEAVAETAEDAAGPERPQSQQPEQQQQQQQHQSPVDVYSMTGDSRDSGDKDDHPTPPSFLFPSSSPSSASIPMAQPDHLLDNSTSPDTPTIPSSHPNLNPNISIPIGDSSSSGNRTPLFLIPGITLSVRALDGTLL</sequence>
<gene>
    <name evidence="2" type="ORF">Agub_g12947</name>
</gene>
<feature type="region of interest" description="Disordered" evidence="1">
    <location>
        <begin position="116"/>
        <end position="190"/>
    </location>
</feature>
<dbReference type="AlphaFoldDB" id="A0AAD3E121"/>